<evidence type="ECO:0000313" key="2">
    <source>
        <dbReference type="Proteomes" id="UP000600214"/>
    </source>
</evidence>
<evidence type="ECO:0000313" key="1">
    <source>
        <dbReference type="EMBL" id="GGH45534.1"/>
    </source>
</evidence>
<proteinExistence type="predicted"/>
<dbReference type="EMBL" id="BMIA01000003">
    <property type="protein sequence ID" value="GGH45534.1"/>
    <property type="molecule type" value="Genomic_DNA"/>
</dbReference>
<dbReference type="Gene3D" id="3.40.50.1110">
    <property type="entry name" value="SGNH hydrolase"/>
    <property type="match status" value="1"/>
</dbReference>
<protein>
    <recommendedName>
        <fullName evidence="3">SGNH/GDSL hydrolase family protein</fullName>
    </recommendedName>
</protein>
<reference evidence="2" key="1">
    <citation type="journal article" date="2019" name="Int. J. Syst. Evol. Microbiol.">
        <title>The Global Catalogue of Microorganisms (GCM) 10K type strain sequencing project: providing services to taxonomists for standard genome sequencing and annotation.</title>
        <authorList>
            <consortium name="The Broad Institute Genomics Platform"/>
            <consortium name="The Broad Institute Genome Sequencing Center for Infectious Disease"/>
            <person name="Wu L."/>
            <person name="Ma J."/>
        </authorList>
    </citation>
    <scope>NUCLEOTIDE SEQUENCE [LARGE SCALE GENOMIC DNA]</scope>
    <source>
        <strain evidence="2">CGMCC 1.15288</strain>
    </source>
</reference>
<dbReference type="Proteomes" id="UP000600214">
    <property type="component" value="Unassembled WGS sequence"/>
</dbReference>
<organism evidence="1 2">
    <name type="scientific">Dyadobacter endophyticus</name>
    <dbReference type="NCBI Taxonomy" id="1749036"/>
    <lineage>
        <taxon>Bacteria</taxon>
        <taxon>Pseudomonadati</taxon>
        <taxon>Bacteroidota</taxon>
        <taxon>Cytophagia</taxon>
        <taxon>Cytophagales</taxon>
        <taxon>Spirosomataceae</taxon>
        <taxon>Dyadobacter</taxon>
    </lineage>
</organism>
<evidence type="ECO:0008006" key="3">
    <source>
        <dbReference type="Google" id="ProtNLM"/>
    </source>
</evidence>
<accession>A0ABQ1Z0F4</accession>
<comment type="caution">
    <text evidence="1">The sequence shown here is derived from an EMBL/GenBank/DDBJ whole genome shotgun (WGS) entry which is preliminary data.</text>
</comment>
<name>A0ABQ1Z0F4_9BACT</name>
<dbReference type="InterPro" id="IPR036514">
    <property type="entry name" value="SGNH_hydro_sf"/>
</dbReference>
<keyword evidence="2" id="KW-1185">Reference proteome</keyword>
<sequence length="296" mass="34294">MNDVRDKPIVRGAGVKNILILGGSVVSTPWSHLESRLDTILQKHYGKESRFAIYNVAGAGHTSLDNVLKYKLLEDKQFDLVLYYEAINENRANNIPPQYFRKDYTHIKWYHDIELLRRHREINVTVIPYLVDKLISTVRDRMTHRIYVSAEKVDPQYAKFGGDIKTGEPYRQNIEELIKIAQTRGEKLLLMSYATYFPPNVTLTGEQEDMKHFAGCYFASPVVIWGKPEHVKKGIDVHNQVIRRLSKQYGTLFLDMENTMPKDPSLFCDVCHVSEPGAQRFAHEIVEFIVRQKILE</sequence>
<gene>
    <name evidence="1" type="ORF">GCM10007423_44560</name>
</gene>
<dbReference type="SUPFAM" id="SSF52266">
    <property type="entry name" value="SGNH hydrolase"/>
    <property type="match status" value="1"/>
</dbReference>